<protein>
    <recommendedName>
        <fullName evidence="3">Alpha/beta hydrolase fold-3 domain-containing protein</fullName>
    </recommendedName>
</protein>
<dbReference type="Gene3D" id="3.40.50.1820">
    <property type="entry name" value="alpha/beta hydrolase"/>
    <property type="match status" value="1"/>
</dbReference>
<dbReference type="SUPFAM" id="SSF53474">
    <property type="entry name" value="alpha/beta-Hydrolases"/>
    <property type="match status" value="1"/>
</dbReference>
<feature type="region of interest" description="Disordered" evidence="2">
    <location>
        <begin position="1"/>
        <end position="22"/>
    </location>
</feature>
<comment type="caution">
    <text evidence="4">The sequence shown here is derived from an EMBL/GenBank/DDBJ whole genome shotgun (WGS) entry which is preliminary data.</text>
</comment>
<feature type="domain" description="Alpha/beta hydrolase fold-3" evidence="3">
    <location>
        <begin position="86"/>
        <end position="301"/>
    </location>
</feature>
<evidence type="ECO:0000313" key="5">
    <source>
        <dbReference type="Proteomes" id="UP001215151"/>
    </source>
</evidence>
<dbReference type="PANTHER" id="PTHR48081:SF8">
    <property type="entry name" value="ALPHA_BETA HYDROLASE FOLD-3 DOMAIN-CONTAINING PROTEIN-RELATED"/>
    <property type="match status" value="1"/>
</dbReference>
<dbReference type="Pfam" id="PF07859">
    <property type="entry name" value="Abhydrolase_3"/>
    <property type="match status" value="1"/>
</dbReference>
<dbReference type="AlphaFoldDB" id="A0AAD7TF16"/>
<evidence type="ECO:0000313" key="4">
    <source>
        <dbReference type="EMBL" id="KAJ8454709.1"/>
    </source>
</evidence>
<dbReference type="GO" id="GO:0016787">
    <property type="term" value="F:hydrolase activity"/>
    <property type="evidence" value="ECO:0007669"/>
    <property type="project" value="UniProtKB-KW"/>
</dbReference>
<gene>
    <name evidence="4" type="ORF">ONZ51_g12875</name>
</gene>
<evidence type="ECO:0000256" key="1">
    <source>
        <dbReference type="ARBA" id="ARBA00022801"/>
    </source>
</evidence>
<accession>A0AAD7TF16</accession>
<dbReference type="InterPro" id="IPR050300">
    <property type="entry name" value="GDXG_lipolytic_enzyme"/>
</dbReference>
<name>A0AAD7TF16_9APHY</name>
<keyword evidence="5" id="KW-1185">Reference proteome</keyword>
<keyword evidence="1" id="KW-0378">Hydrolase</keyword>
<sequence>MAPETTATPTRVEGSARPTPPADVQQARALFDQFVVVPTKAMFEPTLPPRDTYTVNNYNVPVEGGEILVRCLVPVVENKDETFPVFVYIHGGGMCVGGVELDDYPLRCWCVRNKLSVVIVDYRLAPEYPFPIPVDDCHAALKWTVSNTSLLKADLSKGFIVGGHSSGGNLSAALAHIVRDDPFFEGRRLTGQFLREAGICHHDAYPDKYKPKFRSMEENKDQLPVTKEKLEHVYKWYNAPPSDPRFSPLLISSHEGLPRAYIAAAGLDVLRDDSLVYAEVLREAGVDVKFDLYPDATHGFHFDSPTISRDAEEGLRWLLNLTS</sequence>
<proteinExistence type="predicted"/>
<dbReference type="Proteomes" id="UP001215151">
    <property type="component" value="Unassembled WGS sequence"/>
</dbReference>
<organism evidence="4 5">
    <name type="scientific">Trametes cubensis</name>
    <dbReference type="NCBI Taxonomy" id="1111947"/>
    <lineage>
        <taxon>Eukaryota</taxon>
        <taxon>Fungi</taxon>
        <taxon>Dikarya</taxon>
        <taxon>Basidiomycota</taxon>
        <taxon>Agaricomycotina</taxon>
        <taxon>Agaricomycetes</taxon>
        <taxon>Polyporales</taxon>
        <taxon>Polyporaceae</taxon>
        <taxon>Trametes</taxon>
    </lineage>
</organism>
<dbReference type="EMBL" id="JAPEVG010000907">
    <property type="protein sequence ID" value="KAJ8454709.1"/>
    <property type="molecule type" value="Genomic_DNA"/>
</dbReference>
<reference evidence="4" key="1">
    <citation type="submission" date="2022-11" db="EMBL/GenBank/DDBJ databases">
        <title>Genome Sequence of Cubamyces cubensis.</title>
        <authorList>
            <person name="Buettner E."/>
        </authorList>
    </citation>
    <scope>NUCLEOTIDE SEQUENCE</scope>
    <source>
        <strain evidence="4">MPL-01</strain>
    </source>
</reference>
<dbReference type="InterPro" id="IPR029058">
    <property type="entry name" value="AB_hydrolase_fold"/>
</dbReference>
<evidence type="ECO:0000259" key="3">
    <source>
        <dbReference type="Pfam" id="PF07859"/>
    </source>
</evidence>
<dbReference type="PANTHER" id="PTHR48081">
    <property type="entry name" value="AB HYDROLASE SUPERFAMILY PROTEIN C4A8.06C"/>
    <property type="match status" value="1"/>
</dbReference>
<dbReference type="InterPro" id="IPR013094">
    <property type="entry name" value="AB_hydrolase_3"/>
</dbReference>
<evidence type="ECO:0000256" key="2">
    <source>
        <dbReference type="SAM" id="MobiDB-lite"/>
    </source>
</evidence>